<dbReference type="Gene3D" id="3.40.50.300">
    <property type="entry name" value="P-loop containing nucleotide triphosphate hydrolases"/>
    <property type="match status" value="2"/>
</dbReference>
<dbReference type="EMBL" id="CP002770">
    <property type="protein sequence ID" value="AEG15218.1"/>
    <property type="molecule type" value="Genomic_DNA"/>
</dbReference>
<dbReference type="InterPro" id="IPR027417">
    <property type="entry name" value="P-loop_NTPase"/>
</dbReference>
<dbReference type="Proteomes" id="UP000009229">
    <property type="component" value="Chromosome"/>
</dbReference>
<keyword evidence="8" id="KW-0067">ATP-binding</keyword>
<evidence type="ECO:0000256" key="9">
    <source>
        <dbReference type="ARBA" id="ARBA00022967"/>
    </source>
</evidence>
<dbReference type="FunFam" id="3.40.50.300:FF:000126">
    <property type="entry name" value="Galactose/methyl galactoside import ATP-binding protein MglA"/>
    <property type="match status" value="1"/>
</dbReference>
<dbReference type="InterPro" id="IPR003593">
    <property type="entry name" value="AAA+_ATPase"/>
</dbReference>
<evidence type="ECO:0000313" key="12">
    <source>
        <dbReference type="EMBL" id="AEG15218.1"/>
    </source>
</evidence>
<keyword evidence="10" id="KW-0472">Membrane</keyword>
<accession>A0AAU8PYQ1</accession>
<dbReference type="PROSITE" id="PS00211">
    <property type="entry name" value="ABC_TRANSPORTER_1"/>
    <property type="match status" value="1"/>
</dbReference>
<evidence type="ECO:0000256" key="8">
    <source>
        <dbReference type="ARBA" id="ARBA00022840"/>
    </source>
</evidence>
<dbReference type="CDD" id="cd03216">
    <property type="entry name" value="ABC_Carb_Monos_I"/>
    <property type="match status" value="1"/>
</dbReference>
<dbReference type="EC" id="3.6.3.17" evidence="12"/>
<dbReference type="InterPro" id="IPR017871">
    <property type="entry name" value="ABC_transporter-like_CS"/>
</dbReference>
<evidence type="ECO:0000256" key="1">
    <source>
        <dbReference type="ARBA" id="ARBA00004202"/>
    </source>
</evidence>
<evidence type="ECO:0000256" key="10">
    <source>
        <dbReference type="ARBA" id="ARBA00023136"/>
    </source>
</evidence>
<evidence type="ECO:0000256" key="4">
    <source>
        <dbReference type="ARBA" id="ARBA00022475"/>
    </source>
</evidence>
<feature type="domain" description="ABC transporter" evidence="11">
    <location>
        <begin position="12"/>
        <end position="250"/>
    </location>
</feature>
<dbReference type="FunFam" id="3.40.50.300:FF:000127">
    <property type="entry name" value="Ribose import ATP-binding protein RbsA"/>
    <property type="match status" value="1"/>
</dbReference>
<dbReference type="Pfam" id="PF00005">
    <property type="entry name" value="ABC_tran"/>
    <property type="match status" value="2"/>
</dbReference>
<evidence type="ECO:0000256" key="5">
    <source>
        <dbReference type="ARBA" id="ARBA00022597"/>
    </source>
</evidence>
<feature type="domain" description="ABC transporter" evidence="11">
    <location>
        <begin position="261"/>
        <end position="504"/>
    </location>
</feature>
<comment type="subcellular location">
    <subcellularLocation>
        <location evidence="2">Cell inner membrane</location>
    </subcellularLocation>
    <subcellularLocation>
        <location evidence="1">Cell membrane</location>
        <topology evidence="1">Peripheral membrane protein</topology>
    </subcellularLocation>
</comment>
<dbReference type="GO" id="GO:0005524">
    <property type="term" value="F:ATP binding"/>
    <property type="evidence" value="ECO:0007669"/>
    <property type="project" value="UniProtKB-KW"/>
</dbReference>
<sequence length="504" mass="55122">MSEKGPLLNPLLKLKGICKRFPGVQALDNVDLEVHTGEVHGLLGENGAGKSTLIKILTGAHPADEGEMYFLGQKVEHLTPKKARDMGIACIYQELNLVPHLSVAENIFLGREPCVNKKLGLIDRTYMHQRSRQLLQELGLDIDPGTKVGNLGIGKQQMVEIARALSVNAKLIIMDEPTSSLSEREVEELLNIVLQLKSRGVAVIYISHRLEEIKRICDRITVLRDGQKVATREAADVSIEEIIRLMVGRDLSEQFPKIRVARGKEALAVENLTRRGVLHNISFKAYQGEVLGIAGLVGSGRTELVRAIFGADPVDAGTIRVFGKPVTIRSPRDAINAGIALLTEDRKGQGLILIQDITFNTTLVSLGRFARGGILNVRAAREATGKLVRELKVRPPHINQVVGQLSGGNQQKVVIGKWLCSRARIFIFDEPTRGIDVGAKVEVYNLINQLVSSGAAVIMVSSELPEVLGMSDRILVMHEGRITAEFDRSEANQEKIMHAATGGC</sequence>
<evidence type="ECO:0000256" key="7">
    <source>
        <dbReference type="ARBA" id="ARBA00022741"/>
    </source>
</evidence>
<keyword evidence="4" id="KW-1003">Cell membrane</keyword>
<dbReference type="SUPFAM" id="SSF52540">
    <property type="entry name" value="P-loop containing nucleoside triphosphate hydrolases"/>
    <property type="match status" value="2"/>
</dbReference>
<keyword evidence="5" id="KW-0762">Sugar transport</keyword>
<keyword evidence="12" id="KW-0378">Hydrolase</keyword>
<keyword evidence="3" id="KW-0813">Transport</keyword>
<evidence type="ECO:0000259" key="11">
    <source>
        <dbReference type="PROSITE" id="PS50893"/>
    </source>
</evidence>
<dbReference type="PANTHER" id="PTHR43790:SF9">
    <property type="entry name" value="GALACTOFURANOSE TRANSPORTER ATP-BINDING PROTEIN YTFR"/>
    <property type="match status" value="1"/>
</dbReference>
<evidence type="ECO:0000256" key="2">
    <source>
        <dbReference type="ARBA" id="ARBA00004533"/>
    </source>
</evidence>
<evidence type="ECO:0000256" key="3">
    <source>
        <dbReference type="ARBA" id="ARBA00022448"/>
    </source>
</evidence>
<dbReference type="SMART" id="SM00382">
    <property type="entry name" value="AAA"/>
    <property type="match status" value="2"/>
</dbReference>
<name>A0AAU8PYQ1_DESK7</name>
<dbReference type="GO" id="GO:0005886">
    <property type="term" value="C:plasma membrane"/>
    <property type="evidence" value="ECO:0007669"/>
    <property type="project" value="UniProtKB-SubCell"/>
</dbReference>
<evidence type="ECO:0000256" key="6">
    <source>
        <dbReference type="ARBA" id="ARBA00022737"/>
    </source>
</evidence>
<dbReference type="PANTHER" id="PTHR43790">
    <property type="entry name" value="CARBOHYDRATE TRANSPORT ATP-BINDING PROTEIN MG119-RELATED"/>
    <property type="match status" value="1"/>
</dbReference>
<dbReference type="GO" id="GO:0015749">
    <property type="term" value="P:monosaccharide transmembrane transport"/>
    <property type="evidence" value="ECO:0007669"/>
    <property type="project" value="UniProtKB-ARBA"/>
</dbReference>
<keyword evidence="7" id="KW-0547">Nucleotide-binding</keyword>
<keyword evidence="13" id="KW-1185">Reference proteome</keyword>
<keyword evidence="6" id="KW-0677">Repeat</keyword>
<dbReference type="AlphaFoldDB" id="A0AAU8PYQ1"/>
<organism evidence="12 13">
    <name type="scientific">Desulfofundulus kuznetsovii (strain DSM 6115 / VKM B-1805 / 17)</name>
    <name type="common">Desulfotomaculum kuznetsovii</name>
    <dbReference type="NCBI Taxonomy" id="760568"/>
    <lineage>
        <taxon>Bacteria</taxon>
        <taxon>Bacillati</taxon>
        <taxon>Bacillota</taxon>
        <taxon>Clostridia</taxon>
        <taxon>Eubacteriales</taxon>
        <taxon>Peptococcaceae</taxon>
        <taxon>Desulfofundulus</taxon>
    </lineage>
</organism>
<dbReference type="CDD" id="cd03215">
    <property type="entry name" value="ABC_Carb_Monos_II"/>
    <property type="match status" value="1"/>
</dbReference>
<dbReference type="InterPro" id="IPR050107">
    <property type="entry name" value="ABC_carbohydrate_import_ATPase"/>
</dbReference>
<dbReference type="KEGG" id="dku:Desku_1640"/>
<keyword evidence="9" id="KW-1278">Translocase</keyword>
<reference evidence="13" key="1">
    <citation type="submission" date="2011-05" db="EMBL/GenBank/DDBJ databases">
        <title>Complete sequence of Desulfotomaculum kuznetsovii DSM 6115.</title>
        <authorList>
            <person name="Lucas S."/>
            <person name="Han J."/>
            <person name="Lapidus A."/>
            <person name="Cheng J.-F."/>
            <person name="Goodwin L."/>
            <person name="Pitluck S."/>
            <person name="Peters L."/>
            <person name="Mikhailova N."/>
            <person name="Lu M."/>
            <person name="Saunders E."/>
            <person name="Han C."/>
            <person name="Tapia R."/>
            <person name="Land M."/>
            <person name="Hauser L."/>
            <person name="Kyrpides N."/>
            <person name="Ivanova N."/>
            <person name="Pagani I."/>
            <person name="Nazina T."/>
            <person name="Ivanova A."/>
            <person name="Parshina S."/>
            <person name="Kuever J."/>
            <person name="Muyzer G."/>
            <person name="Plugge C."/>
            <person name="Stams A."/>
            <person name="Woyke T."/>
        </authorList>
    </citation>
    <scope>NUCLEOTIDE SEQUENCE [LARGE SCALE GENOMIC DNA]</scope>
    <source>
        <strain evidence="13">DSM 6115 / VKM B-1805 / 17</strain>
    </source>
</reference>
<dbReference type="RefSeq" id="WP_013822733.1">
    <property type="nucleotide sequence ID" value="NC_015573.1"/>
</dbReference>
<gene>
    <name evidence="12" type="ordered locus">Desku_1640</name>
</gene>
<proteinExistence type="predicted"/>
<dbReference type="InterPro" id="IPR003439">
    <property type="entry name" value="ABC_transporter-like_ATP-bd"/>
</dbReference>
<evidence type="ECO:0000313" key="13">
    <source>
        <dbReference type="Proteomes" id="UP000009229"/>
    </source>
</evidence>
<dbReference type="GO" id="GO:0016887">
    <property type="term" value="F:ATP hydrolysis activity"/>
    <property type="evidence" value="ECO:0007669"/>
    <property type="project" value="InterPro"/>
</dbReference>
<protein>
    <submittedName>
        <fullName evidence="12">Monosaccharide-transporting ATPase</fullName>
        <ecNumber evidence="12">3.6.3.17</ecNumber>
    </submittedName>
</protein>
<dbReference type="PROSITE" id="PS50893">
    <property type="entry name" value="ABC_TRANSPORTER_2"/>
    <property type="match status" value="2"/>
</dbReference>